<accession>A0ABR3T5B6</accession>
<evidence type="ECO:0000313" key="6">
    <source>
        <dbReference type="Proteomes" id="UP001521116"/>
    </source>
</evidence>
<dbReference type="Gene3D" id="3.80.10.10">
    <property type="entry name" value="Ribonuclease Inhibitor"/>
    <property type="match status" value="2"/>
</dbReference>
<proteinExistence type="predicted"/>
<dbReference type="SUPFAM" id="SSF74924">
    <property type="entry name" value="Cap-Gly domain"/>
    <property type="match status" value="1"/>
</dbReference>
<dbReference type="PROSITE" id="PS50245">
    <property type="entry name" value="CAP_GLY_2"/>
    <property type="match status" value="1"/>
</dbReference>
<dbReference type="EMBL" id="JAJVDC020000014">
    <property type="protein sequence ID" value="KAL1634775.1"/>
    <property type="molecule type" value="Genomic_DNA"/>
</dbReference>
<feature type="domain" description="CAP-Gly" evidence="4">
    <location>
        <begin position="24"/>
        <end position="70"/>
    </location>
</feature>
<dbReference type="InterPro" id="IPR050836">
    <property type="entry name" value="SDS22/Internalin_LRR"/>
</dbReference>
<dbReference type="InterPro" id="IPR000938">
    <property type="entry name" value="CAP-Gly_domain"/>
</dbReference>
<dbReference type="SMART" id="SM01052">
    <property type="entry name" value="CAP_GLY"/>
    <property type="match status" value="1"/>
</dbReference>
<dbReference type="PANTHER" id="PTHR46652:SF3">
    <property type="entry name" value="LEUCINE-RICH REPEAT-CONTAINING PROTEIN 9"/>
    <property type="match status" value="1"/>
</dbReference>
<dbReference type="Pfam" id="PF01302">
    <property type="entry name" value="CAP_GLY"/>
    <property type="match status" value="1"/>
</dbReference>
<sequence length="607" mass="67073">MAAPFYPGKRLSYNGDLCTVRYVGGVQGTKGEWLGVEWDDPTRGKHDGSHAGVRYFECARKHPNAGSFVRPTRPSDPPLSYVEALKQKYASEPVEDSTLELDIIVIGKPPDHVPVNSAGKVIKISGKEAEEVGFDKIRKKLANLKELRIVLLDTMHVARPISALLDQAAVSVDKLTDVKDVSPKIQELDISRNLFEEWREIASICIQLDSLKRLRADGVRLRNIQLDDNLSSAFAKVTTLGLEDTLLRWEEVAVISSGFPSLTSLTLTNNAFSKLGEDLLPTTITELVIEKNDFRSLEDLRVLTKLPHLRQLRLKNNSILDINSAGSAAEEPLVFPESLADVDLAHNAIDNWRFIDGLHSAFPGLISLRISSNPLYHDLHAADGKALTPDDGYMLTIARLGRLQTMNFSTISAKERLNAETYYFSQIAAELSAAPENEESRIVATHRRYPELCAEYGAPTIVRLDANAVKPNSLAARLINFTFCLGESVKAKLGADGRAVEEFSVELPRSFTVYSMLGIVGKRLDLPPLKLRLYWETGDWVPVGDDGAADVEEWDSTDEDESGAGKGSVVREVEWVAGTKMVGTWVEGMAARVRVELEQQRSGKRAV</sequence>
<name>A0ABR3T5B6_9PEZI</name>
<dbReference type="InterPro" id="IPR036859">
    <property type="entry name" value="CAP-Gly_dom_sf"/>
</dbReference>
<dbReference type="InterPro" id="IPR032675">
    <property type="entry name" value="LRR_dom_sf"/>
</dbReference>
<gene>
    <name evidence="5" type="ORF">SLS56_002177</name>
</gene>
<dbReference type="PROSITE" id="PS00845">
    <property type="entry name" value="CAP_GLY_1"/>
    <property type="match status" value="1"/>
</dbReference>
<organism evidence="5 6">
    <name type="scientific">Neofusicoccum ribis</name>
    <dbReference type="NCBI Taxonomy" id="45134"/>
    <lineage>
        <taxon>Eukaryota</taxon>
        <taxon>Fungi</taxon>
        <taxon>Dikarya</taxon>
        <taxon>Ascomycota</taxon>
        <taxon>Pezizomycotina</taxon>
        <taxon>Dothideomycetes</taxon>
        <taxon>Dothideomycetes incertae sedis</taxon>
        <taxon>Botryosphaeriales</taxon>
        <taxon>Botryosphaeriaceae</taxon>
        <taxon>Neofusicoccum</taxon>
    </lineage>
</organism>
<comment type="caution">
    <text evidence="5">The sequence shown here is derived from an EMBL/GenBank/DDBJ whole genome shotgun (WGS) entry which is preliminary data.</text>
</comment>
<reference evidence="5 6" key="1">
    <citation type="submission" date="2024-02" db="EMBL/GenBank/DDBJ databases">
        <title>De novo assembly and annotation of 12 fungi associated with fruit tree decline syndrome in Ontario, Canada.</title>
        <authorList>
            <person name="Sulman M."/>
            <person name="Ellouze W."/>
            <person name="Ilyukhin E."/>
        </authorList>
    </citation>
    <scope>NUCLEOTIDE SEQUENCE [LARGE SCALE GENOMIC DNA]</scope>
    <source>
        <strain evidence="5 6">M1-105</strain>
    </source>
</reference>
<dbReference type="PANTHER" id="PTHR46652">
    <property type="entry name" value="LEUCINE-RICH REPEAT AND IQ DOMAIN-CONTAINING PROTEIN 1-RELATED"/>
    <property type="match status" value="1"/>
</dbReference>
<feature type="region of interest" description="Disordered" evidence="3">
    <location>
        <begin position="546"/>
        <end position="567"/>
    </location>
</feature>
<evidence type="ECO:0000313" key="5">
    <source>
        <dbReference type="EMBL" id="KAL1634775.1"/>
    </source>
</evidence>
<keyword evidence="2" id="KW-0677">Repeat</keyword>
<evidence type="ECO:0000256" key="2">
    <source>
        <dbReference type="ARBA" id="ARBA00022737"/>
    </source>
</evidence>
<evidence type="ECO:0000256" key="1">
    <source>
        <dbReference type="ARBA" id="ARBA00022614"/>
    </source>
</evidence>
<keyword evidence="1" id="KW-0433">Leucine-rich repeat</keyword>
<protein>
    <recommendedName>
        <fullName evidence="4">CAP-Gly domain-containing protein</fullName>
    </recommendedName>
</protein>
<evidence type="ECO:0000256" key="3">
    <source>
        <dbReference type="SAM" id="MobiDB-lite"/>
    </source>
</evidence>
<dbReference type="SUPFAM" id="SSF52058">
    <property type="entry name" value="L domain-like"/>
    <property type="match status" value="1"/>
</dbReference>
<feature type="compositionally biased region" description="Acidic residues" evidence="3">
    <location>
        <begin position="547"/>
        <end position="562"/>
    </location>
</feature>
<keyword evidence="6" id="KW-1185">Reference proteome</keyword>
<dbReference type="Gene3D" id="2.30.30.190">
    <property type="entry name" value="CAP Gly-rich-like domain"/>
    <property type="match status" value="1"/>
</dbReference>
<dbReference type="Proteomes" id="UP001521116">
    <property type="component" value="Unassembled WGS sequence"/>
</dbReference>
<evidence type="ECO:0000259" key="4">
    <source>
        <dbReference type="PROSITE" id="PS50245"/>
    </source>
</evidence>